<evidence type="ECO:0000313" key="3">
    <source>
        <dbReference type="Proteomes" id="UP000734854"/>
    </source>
</evidence>
<feature type="region of interest" description="Disordered" evidence="1">
    <location>
        <begin position="26"/>
        <end position="72"/>
    </location>
</feature>
<sequence>MLGQRPDFSCLPNTDAVASGFRRGRIGIRTRPRRNPDTTVPESGRDRIGIRTRPRQNPDTTASESGRDRIGIRMQPRWNPNVKRQNLDATAPESGRDVGIRHDRIKILVACPTRVRRSSMMRQKGRHHGMVIFYEKMPSDLSKRIVNKVDKMPSDLSKRIVNKVDGVPTRALVTKVPPKPTNHSRYTSRCRRPRCTGCHSHPVQKARLKTKGKNKDRDQKLVSSALTGPVSGLLDLLTDRDWDSYDDDGNDDNESCRDECEEMVGLETGTASGEIALYGNDDDAMGFSLVRFVWELEDGGNWCVVGEDL</sequence>
<dbReference type="AlphaFoldDB" id="A0A8J5HNQ7"/>
<proteinExistence type="predicted"/>
<reference evidence="2 3" key="1">
    <citation type="submission" date="2020-08" db="EMBL/GenBank/DDBJ databases">
        <title>Plant Genome Project.</title>
        <authorList>
            <person name="Zhang R.-G."/>
        </authorList>
    </citation>
    <scope>NUCLEOTIDE SEQUENCE [LARGE SCALE GENOMIC DNA]</scope>
    <source>
        <tissue evidence="2">Rhizome</tissue>
    </source>
</reference>
<keyword evidence="3" id="KW-1185">Reference proteome</keyword>
<feature type="region of interest" description="Disordered" evidence="1">
    <location>
        <begin position="173"/>
        <end position="192"/>
    </location>
</feature>
<accession>A0A8J5HNQ7</accession>
<evidence type="ECO:0000256" key="1">
    <source>
        <dbReference type="SAM" id="MobiDB-lite"/>
    </source>
</evidence>
<feature type="compositionally biased region" description="Polar residues" evidence="1">
    <location>
        <begin position="55"/>
        <end position="64"/>
    </location>
</feature>
<dbReference type="PANTHER" id="PTHR34278">
    <property type="entry name" value="PROTEIN THI031, PUTATIVE-RELATED"/>
    <property type="match status" value="1"/>
</dbReference>
<name>A0A8J5HNQ7_ZINOF</name>
<dbReference type="EMBL" id="JACMSC010000003">
    <property type="protein sequence ID" value="KAG6527985.1"/>
    <property type="molecule type" value="Genomic_DNA"/>
</dbReference>
<dbReference type="Proteomes" id="UP000734854">
    <property type="component" value="Unassembled WGS sequence"/>
</dbReference>
<gene>
    <name evidence="2" type="ORF">ZIOFF_010121</name>
</gene>
<organism evidence="2 3">
    <name type="scientific">Zingiber officinale</name>
    <name type="common">Ginger</name>
    <name type="synonym">Amomum zingiber</name>
    <dbReference type="NCBI Taxonomy" id="94328"/>
    <lineage>
        <taxon>Eukaryota</taxon>
        <taxon>Viridiplantae</taxon>
        <taxon>Streptophyta</taxon>
        <taxon>Embryophyta</taxon>
        <taxon>Tracheophyta</taxon>
        <taxon>Spermatophyta</taxon>
        <taxon>Magnoliopsida</taxon>
        <taxon>Liliopsida</taxon>
        <taxon>Zingiberales</taxon>
        <taxon>Zingiberaceae</taxon>
        <taxon>Zingiber</taxon>
    </lineage>
</organism>
<evidence type="ECO:0000313" key="2">
    <source>
        <dbReference type="EMBL" id="KAG6527985.1"/>
    </source>
</evidence>
<dbReference type="PANTHER" id="PTHR34278:SF1">
    <property type="entry name" value="PROTEIN THI031, PUTATIVE-RELATED"/>
    <property type="match status" value="1"/>
</dbReference>
<protein>
    <submittedName>
        <fullName evidence="2">Uncharacterized protein</fullName>
    </submittedName>
</protein>
<comment type="caution">
    <text evidence="2">The sequence shown here is derived from an EMBL/GenBank/DDBJ whole genome shotgun (WGS) entry which is preliminary data.</text>
</comment>